<proteinExistence type="predicted"/>
<dbReference type="Gene3D" id="2.60.40.1610">
    <property type="entry name" value="Domain of unknown function DUF1254"/>
    <property type="match status" value="1"/>
</dbReference>
<sequence>MDRYLDKSMPIEKAVPAASKNIRSTLTVYPLSTADAPPATEFINVSGKDMHVILPNDYSAFEKLYVLIQTELESYLGPEARGMMAAIGIEKGKPFAPDARMKKILTDASAIGNGAARAISYFPRNPGNLTYKDSDAWVPAPSATDVKARFER</sequence>
<reference evidence="1 2" key="1">
    <citation type="submission" date="2019-02" db="EMBL/GenBank/DDBJ databases">
        <title>Deep-cultivation of Planctomycetes and their phenomic and genomic characterization uncovers novel biology.</title>
        <authorList>
            <person name="Wiegand S."/>
            <person name="Jogler M."/>
            <person name="Boedeker C."/>
            <person name="Pinto D."/>
            <person name="Vollmers J."/>
            <person name="Rivas-Marin E."/>
            <person name="Kohn T."/>
            <person name="Peeters S.H."/>
            <person name="Heuer A."/>
            <person name="Rast P."/>
            <person name="Oberbeckmann S."/>
            <person name="Bunk B."/>
            <person name="Jeske O."/>
            <person name="Meyerdierks A."/>
            <person name="Storesund J.E."/>
            <person name="Kallscheuer N."/>
            <person name="Luecker S."/>
            <person name="Lage O.M."/>
            <person name="Pohl T."/>
            <person name="Merkel B.J."/>
            <person name="Hornburger P."/>
            <person name="Mueller R.-W."/>
            <person name="Bruemmer F."/>
            <person name="Labrenz M."/>
            <person name="Spormann A.M."/>
            <person name="Op den Camp H."/>
            <person name="Overmann J."/>
            <person name="Amann R."/>
            <person name="Jetten M.S.M."/>
            <person name="Mascher T."/>
            <person name="Medema M.H."/>
            <person name="Devos D.P."/>
            <person name="Kaster A.-K."/>
            <person name="Ovreas L."/>
            <person name="Rohde M."/>
            <person name="Galperin M.Y."/>
            <person name="Jogler C."/>
        </authorList>
    </citation>
    <scope>NUCLEOTIDE SEQUENCE [LARGE SCALE GENOMIC DNA]</scope>
    <source>
        <strain evidence="1 2">Q31a</strain>
    </source>
</reference>
<protein>
    <submittedName>
        <fullName evidence="1">Uncharacterized protein</fullName>
    </submittedName>
</protein>
<evidence type="ECO:0000313" key="2">
    <source>
        <dbReference type="Proteomes" id="UP000318017"/>
    </source>
</evidence>
<dbReference type="Gene3D" id="1.10.3360.10">
    <property type="entry name" value="VPA0735-like domain"/>
    <property type="match status" value="1"/>
</dbReference>
<dbReference type="Proteomes" id="UP000318017">
    <property type="component" value="Chromosome"/>
</dbReference>
<name>A0A518G6J3_9BACT</name>
<evidence type="ECO:0000313" key="1">
    <source>
        <dbReference type="EMBL" id="QDV24199.1"/>
    </source>
</evidence>
<organism evidence="1 2">
    <name type="scientific">Aureliella helgolandensis</name>
    <dbReference type="NCBI Taxonomy" id="2527968"/>
    <lineage>
        <taxon>Bacteria</taxon>
        <taxon>Pseudomonadati</taxon>
        <taxon>Planctomycetota</taxon>
        <taxon>Planctomycetia</taxon>
        <taxon>Pirellulales</taxon>
        <taxon>Pirellulaceae</taxon>
        <taxon>Aureliella</taxon>
    </lineage>
</organism>
<dbReference type="AlphaFoldDB" id="A0A518G6J3"/>
<dbReference type="SUPFAM" id="SSF160935">
    <property type="entry name" value="VPA0735-like"/>
    <property type="match status" value="1"/>
</dbReference>
<keyword evidence="2" id="KW-1185">Reference proteome</keyword>
<dbReference type="RefSeq" id="WP_197356694.1">
    <property type="nucleotide sequence ID" value="NZ_CP036298.1"/>
</dbReference>
<dbReference type="KEGG" id="ahel:Q31a_25140"/>
<dbReference type="InterPro" id="IPR037050">
    <property type="entry name" value="DUF1254_sf"/>
</dbReference>
<gene>
    <name evidence="1" type="ORF">Q31a_25140</name>
</gene>
<accession>A0A518G6J3</accession>
<dbReference type="EMBL" id="CP036298">
    <property type="protein sequence ID" value="QDV24199.1"/>
    <property type="molecule type" value="Genomic_DNA"/>
</dbReference>